<evidence type="ECO:0000256" key="7">
    <source>
        <dbReference type="RuleBase" id="RU361187"/>
    </source>
</evidence>
<dbReference type="InterPro" id="IPR006710">
    <property type="entry name" value="Glyco_hydro_43"/>
</dbReference>
<evidence type="ECO:0000259" key="9">
    <source>
        <dbReference type="PROSITE" id="PS51175"/>
    </source>
</evidence>
<dbReference type="Gene3D" id="2.60.120.260">
    <property type="entry name" value="Galactose-binding domain-like"/>
    <property type="match status" value="1"/>
</dbReference>
<dbReference type="InterPro" id="IPR006584">
    <property type="entry name" value="Cellulose-bd_IV"/>
</dbReference>
<evidence type="ECO:0000256" key="2">
    <source>
        <dbReference type="ARBA" id="ARBA00022651"/>
    </source>
</evidence>
<evidence type="ECO:0000313" key="10">
    <source>
        <dbReference type="EMBL" id="GAA0350326.1"/>
    </source>
</evidence>
<dbReference type="InterPro" id="IPR005084">
    <property type="entry name" value="CBM6"/>
</dbReference>
<comment type="caution">
    <text evidence="10">The sequence shown here is derived from an EMBL/GenBank/DDBJ whole genome shotgun (WGS) entry which is preliminary data.</text>
</comment>
<keyword evidence="2" id="KW-0624">Polysaccharide degradation</keyword>
<dbReference type="Pfam" id="PF04616">
    <property type="entry name" value="Glyco_hydro_43"/>
    <property type="match status" value="1"/>
</dbReference>
<accession>A0ABN0WZA0</accession>
<evidence type="ECO:0000256" key="1">
    <source>
        <dbReference type="ARBA" id="ARBA00009865"/>
    </source>
</evidence>
<proteinExistence type="inferred from homology"/>
<evidence type="ECO:0000256" key="4">
    <source>
        <dbReference type="ARBA" id="ARBA00022801"/>
    </source>
</evidence>
<name>A0ABN0WZA0_9ACTN</name>
<evidence type="ECO:0000256" key="5">
    <source>
        <dbReference type="ARBA" id="ARBA00023277"/>
    </source>
</evidence>
<dbReference type="CDD" id="cd04084">
    <property type="entry name" value="CBM6_xylanase-like"/>
    <property type="match status" value="1"/>
</dbReference>
<gene>
    <name evidence="10" type="ORF">GCM10010151_45030</name>
</gene>
<dbReference type="Gene3D" id="2.115.10.20">
    <property type="entry name" value="Glycosyl hydrolase domain, family 43"/>
    <property type="match status" value="1"/>
</dbReference>
<keyword evidence="2" id="KW-0858">Xylan degradation</keyword>
<keyword evidence="11" id="KW-1185">Reference proteome</keyword>
<dbReference type="CDD" id="cd18618">
    <property type="entry name" value="GH43_Xsa43E-like"/>
    <property type="match status" value="1"/>
</dbReference>
<dbReference type="SMART" id="SM00606">
    <property type="entry name" value="CBD_IV"/>
    <property type="match status" value="1"/>
</dbReference>
<dbReference type="EMBL" id="BAAABM010000041">
    <property type="protein sequence ID" value="GAA0350326.1"/>
    <property type="molecule type" value="Genomic_DNA"/>
</dbReference>
<organism evidence="10 11">
    <name type="scientific">Actinoallomurus spadix</name>
    <dbReference type="NCBI Taxonomy" id="79912"/>
    <lineage>
        <taxon>Bacteria</taxon>
        <taxon>Bacillati</taxon>
        <taxon>Actinomycetota</taxon>
        <taxon>Actinomycetes</taxon>
        <taxon>Streptosporangiales</taxon>
        <taxon>Thermomonosporaceae</taxon>
        <taxon>Actinoallomurus</taxon>
    </lineage>
</organism>
<dbReference type="GO" id="GO:0016787">
    <property type="term" value="F:hydrolase activity"/>
    <property type="evidence" value="ECO:0007669"/>
    <property type="project" value="UniProtKB-KW"/>
</dbReference>
<keyword evidence="6 7" id="KW-0326">Glycosidase</keyword>
<evidence type="ECO:0000256" key="3">
    <source>
        <dbReference type="ARBA" id="ARBA00022729"/>
    </source>
</evidence>
<dbReference type="SUPFAM" id="SSF75005">
    <property type="entry name" value="Arabinanase/levansucrase/invertase"/>
    <property type="match status" value="1"/>
</dbReference>
<reference evidence="10 11" key="1">
    <citation type="journal article" date="2019" name="Int. J. Syst. Evol. Microbiol.">
        <title>The Global Catalogue of Microorganisms (GCM) 10K type strain sequencing project: providing services to taxonomists for standard genome sequencing and annotation.</title>
        <authorList>
            <consortium name="The Broad Institute Genomics Platform"/>
            <consortium name="The Broad Institute Genome Sequencing Center for Infectious Disease"/>
            <person name="Wu L."/>
            <person name="Ma J."/>
        </authorList>
    </citation>
    <scope>NUCLEOTIDE SEQUENCE [LARGE SCALE GENOMIC DNA]</scope>
    <source>
        <strain evidence="10 11">JCM 3146</strain>
    </source>
</reference>
<evidence type="ECO:0000256" key="6">
    <source>
        <dbReference type="ARBA" id="ARBA00023295"/>
    </source>
</evidence>
<dbReference type="RefSeq" id="WP_252807732.1">
    <property type="nucleotide sequence ID" value="NZ_BAAABM010000041.1"/>
</dbReference>
<dbReference type="PANTHER" id="PTHR43772:SF2">
    <property type="entry name" value="PUTATIVE (AFU_ORTHOLOGUE AFUA_2G04480)-RELATED"/>
    <property type="match status" value="1"/>
</dbReference>
<feature type="domain" description="CBM6" evidence="9">
    <location>
        <begin position="338"/>
        <end position="461"/>
    </location>
</feature>
<dbReference type="PANTHER" id="PTHR43772">
    <property type="entry name" value="ENDO-1,4-BETA-XYLANASE"/>
    <property type="match status" value="1"/>
</dbReference>
<dbReference type="InterPro" id="IPR023296">
    <property type="entry name" value="Glyco_hydro_beta-prop_sf"/>
</dbReference>
<dbReference type="InterPro" id="IPR008979">
    <property type="entry name" value="Galactose-bd-like_sf"/>
</dbReference>
<protein>
    <submittedName>
        <fullName evidence="10">Glycoside hydrolase family 43 protein</fullName>
    </submittedName>
</protein>
<sequence>MTGANRIPAVLRPRRVVAWLTGLLCLMALFAVPARADNPIVQTIYTADPAPLVYNGRVYLYTGHDEDGSTTYTMKEWRVWSSADMVNWTDHGSPLSLASFSWANANAWAGQAIYRNGRFYWYVPMRDRATGAMAIGVAVSNSPTGPFSDALGHPLVENGQIDPTVYINDDGQAYLYWGNPDLWSVKLNPDMTSYSGSPTKVSLTTAGFGTRTGNASRPTLFEEGPWFYKRNGLYYMVFAAACCSEFIAYSTAPGPTGPWTYRGTIMPTQGASFTNHPGIVDFNGGSYFFYHNGALPGGSGYTRSVAVEKFTYNANGTIPTINMTSSGAPQVGTLNPYVRQEAETIAWESGVETEPSSEGGMNVGYIENGDWIKVKGAAFGAGATSFTARTASATSGGRIEVRLDGTGGALVGTCTVPGTGGWQTWTTVSCPVTGATGTHDLYLRFTGGSGYLFNVNWWQFNAA</sequence>
<dbReference type="Proteomes" id="UP001501822">
    <property type="component" value="Unassembled WGS sequence"/>
</dbReference>
<dbReference type="SUPFAM" id="SSF49785">
    <property type="entry name" value="Galactose-binding domain-like"/>
    <property type="match status" value="1"/>
</dbReference>
<keyword evidence="4 7" id="KW-0378">Hydrolase</keyword>
<dbReference type="PROSITE" id="PS51175">
    <property type="entry name" value="CBM6"/>
    <property type="match status" value="1"/>
</dbReference>
<keyword evidence="3 8" id="KW-0732">Signal</keyword>
<evidence type="ECO:0000313" key="11">
    <source>
        <dbReference type="Proteomes" id="UP001501822"/>
    </source>
</evidence>
<comment type="similarity">
    <text evidence="1 7">Belongs to the glycosyl hydrolase 43 family.</text>
</comment>
<feature type="chain" id="PRO_5047317881" evidence="8">
    <location>
        <begin position="37"/>
        <end position="463"/>
    </location>
</feature>
<dbReference type="Pfam" id="PF03422">
    <property type="entry name" value="CBM_6"/>
    <property type="match status" value="1"/>
</dbReference>
<evidence type="ECO:0000256" key="8">
    <source>
        <dbReference type="SAM" id="SignalP"/>
    </source>
</evidence>
<feature type="signal peptide" evidence="8">
    <location>
        <begin position="1"/>
        <end position="36"/>
    </location>
</feature>
<dbReference type="InterPro" id="IPR052176">
    <property type="entry name" value="Glycosyl_Hydrlase_43_Enz"/>
</dbReference>
<keyword evidence="5" id="KW-0119">Carbohydrate metabolism</keyword>